<reference evidence="1" key="1">
    <citation type="journal article" date="2015" name="Nature">
        <title>Complex archaea that bridge the gap between prokaryotes and eukaryotes.</title>
        <authorList>
            <person name="Spang A."/>
            <person name="Saw J.H."/>
            <person name="Jorgensen S.L."/>
            <person name="Zaremba-Niedzwiedzka K."/>
            <person name="Martijn J."/>
            <person name="Lind A.E."/>
            <person name="van Eijk R."/>
            <person name="Schleper C."/>
            <person name="Guy L."/>
            <person name="Ettema T.J."/>
        </authorList>
    </citation>
    <scope>NUCLEOTIDE SEQUENCE</scope>
</reference>
<gene>
    <name evidence="1" type="ORF">LCGC14_3083680</name>
</gene>
<dbReference type="AlphaFoldDB" id="A0A0F8WCH9"/>
<sequence length="39" mass="4363">MTEQHVTQVPAEGDLAQWREEALQVLSLLLTSLLDCNLP</sequence>
<evidence type="ECO:0000313" key="1">
    <source>
        <dbReference type="EMBL" id="KKK54537.1"/>
    </source>
</evidence>
<proteinExistence type="predicted"/>
<protein>
    <submittedName>
        <fullName evidence="1">Uncharacterized protein</fullName>
    </submittedName>
</protein>
<accession>A0A0F8WCH9</accession>
<name>A0A0F8WCH9_9ZZZZ</name>
<comment type="caution">
    <text evidence="1">The sequence shown here is derived from an EMBL/GenBank/DDBJ whole genome shotgun (WGS) entry which is preliminary data.</text>
</comment>
<dbReference type="EMBL" id="LAZR01065944">
    <property type="protein sequence ID" value="KKK54537.1"/>
    <property type="molecule type" value="Genomic_DNA"/>
</dbReference>
<organism evidence="1">
    <name type="scientific">marine sediment metagenome</name>
    <dbReference type="NCBI Taxonomy" id="412755"/>
    <lineage>
        <taxon>unclassified sequences</taxon>
        <taxon>metagenomes</taxon>
        <taxon>ecological metagenomes</taxon>
    </lineage>
</organism>
<feature type="non-terminal residue" evidence="1">
    <location>
        <position position="39"/>
    </location>
</feature>